<protein>
    <submittedName>
        <fullName evidence="1">Uncharacterized protein</fullName>
    </submittedName>
</protein>
<proteinExistence type="predicted"/>
<evidence type="ECO:0000313" key="2">
    <source>
        <dbReference type="Proteomes" id="UP000231480"/>
    </source>
</evidence>
<feature type="non-terminal residue" evidence="1">
    <location>
        <position position="1"/>
    </location>
</feature>
<dbReference type="AlphaFoldDB" id="A0A2G9YDF0"/>
<gene>
    <name evidence="1" type="ORF">COX44_00920</name>
</gene>
<accession>A0A2G9YDF0</accession>
<dbReference type="Proteomes" id="UP000231480">
    <property type="component" value="Unassembled WGS sequence"/>
</dbReference>
<sequence length="74" mass="8376">QNAGIEEDNMILAVLTNNQTKFIEKDEILETKKDISFSDLKLDDQIIAIASENIAWQKEIMAQNVLRIKISAAE</sequence>
<name>A0A2G9YDF0_9BACT</name>
<reference evidence="1 2" key="1">
    <citation type="submission" date="2017-09" db="EMBL/GenBank/DDBJ databases">
        <title>Depth-based differentiation of microbial function through sediment-hosted aquifers and enrichment of novel symbionts in the deep terrestrial subsurface.</title>
        <authorList>
            <person name="Probst A.J."/>
            <person name="Ladd B."/>
            <person name="Jarett J.K."/>
            <person name="Geller-Mcgrath D.E."/>
            <person name="Sieber C.M."/>
            <person name="Emerson J.B."/>
            <person name="Anantharaman K."/>
            <person name="Thomas B.C."/>
            <person name="Malmstrom R."/>
            <person name="Stieglmeier M."/>
            <person name="Klingl A."/>
            <person name="Woyke T."/>
            <person name="Ryan C.M."/>
            <person name="Banfield J.F."/>
        </authorList>
    </citation>
    <scope>NUCLEOTIDE SEQUENCE [LARGE SCALE GENOMIC DNA]</scope>
    <source>
        <strain evidence="1">CG23_combo_of_CG06-09_8_20_14_all_37_13</strain>
    </source>
</reference>
<evidence type="ECO:0000313" key="1">
    <source>
        <dbReference type="EMBL" id="PIP17266.1"/>
    </source>
</evidence>
<dbReference type="EMBL" id="PCRH01000019">
    <property type="protein sequence ID" value="PIP17266.1"/>
    <property type="molecule type" value="Genomic_DNA"/>
</dbReference>
<comment type="caution">
    <text evidence="1">The sequence shown here is derived from an EMBL/GenBank/DDBJ whole genome shotgun (WGS) entry which is preliminary data.</text>
</comment>
<organism evidence="1 2">
    <name type="scientific">Candidatus Portnoybacteria bacterium CG23_combo_of_CG06-09_8_20_14_all_37_13</name>
    <dbReference type="NCBI Taxonomy" id="1974819"/>
    <lineage>
        <taxon>Bacteria</taxon>
        <taxon>Candidatus Portnoyibacteriota</taxon>
    </lineage>
</organism>